<evidence type="ECO:0000313" key="9">
    <source>
        <dbReference type="EMBL" id="CAG9119607.1"/>
    </source>
</evidence>
<dbReference type="InterPro" id="IPR029063">
    <property type="entry name" value="SAM-dependent_MTases_sf"/>
</dbReference>
<evidence type="ECO:0000256" key="1">
    <source>
        <dbReference type="ARBA" id="ARBA00004496"/>
    </source>
</evidence>
<dbReference type="CDD" id="cd02440">
    <property type="entry name" value="AdoMet_MTases"/>
    <property type="match status" value="1"/>
</dbReference>
<keyword evidence="6 8" id="KW-0949">S-adenosyl-L-methionine</keyword>
<comment type="caution">
    <text evidence="9">The sequence shown here is derived from an EMBL/GenBank/DDBJ whole genome shotgun (WGS) entry which is preliminary data.</text>
</comment>
<dbReference type="FunFam" id="3.40.50.150:FF:000027">
    <property type="entry name" value="Protein-L-isoaspartate O-methyltransferase"/>
    <property type="match status" value="1"/>
</dbReference>
<dbReference type="InterPro" id="IPR000682">
    <property type="entry name" value="PCMT"/>
</dbReference>
<keyword evidence="10" id="KW-1185">Reference proteome</keyword>
<evidence type="ECO:0000256" key="3">
    <source>
        <dbReference type="ARBA" id="ARBA00022490"/>
    </source>
</evidence>
<sequence length="250" mass="26938">MNSLLRPNRGALVFLSATLLLARMAWRSHGTNNADMVRNLKANGIIKSDSVYNAMLAVDRAHYCPNSPYVDAPQSIGYSATISAPHMHALALEQLKDHLLPGDKALDVGSGSGYLVACIANMVNETGQVIGIEHIPELVTLSVNNLNADKPDYLKSNRVKIVVGDGRLGYPEGAPYSAIHVGAAAPTIPEALIEQLKNGGRLVVPVGPRDGEQILTQIDKAMDGTTTLKKLMSVVFVPLTDKDNQLRPWR</sequence>
<comment type="similarity">
    <text evidence="2 8">Belongs to the methyltransferase superfamily. L-isoaspartyl/D-aspartyl protein methyltransferase family.</text>
</comment>
<organism evidence="9 10">
    <name type="scientific">Plutella xylostella</name>
    <name type="common">Diamondback moth</name>
    <name type="synonym">Plutella maculipennis</name>
    <dbReference type="NCBI Taxonomy" id="51655"/>
    <lineage>
        <taxon>Eukaryota</taxon>
        <taxon>Metazoa</taxon>
        <taxon>Ecdysozoa</taxon>
        <taxon>Arthropoda</taxon>
        <taxon>Hexapoda</taxon>
        <taxon>Insecta</taxon>
        <taxon>Pterygota</taxon>
        <taxon>Neoptera</taxon>
        <taxon>Endopterygota</taxon>
        <taxon>Lepidoptera</taxon>
        <taxon>Glossata</taxon>
        <taxon>Ditrysia</taxon>
        <taxon>Yponomeutoidea</taxon>
        <taxon>Plutellidae</taxon>
        <taxon>Plutella</taxon>
    </lineage>
</organism>
<dbReference type="PANTHER" id="PTHR11579:SF0">
    <property type="entry name" value="PROTEIN-L-ISOASPARTATE(D-ASPARTATE) O-METHYLTRANSFERASE"/>
    <property type="match status" value="1"/>
</dbReference>
<evidence type="ECO:0000256" key="5">
    <source>
        <dbReference type="ARBA" id="ARBA00022679"/>
    </source>
</evidence>
<dbReference type="SUPFAM" id="SSF53335">
    <property type="entry name" value="S-adenosyl-L-methionine-dependent methyltransferases"/>
    <property type="match status" value="1"/>
</dbReference>
<dbReference type="GO" id="GO:0032259">
    <property type="term" value="P:methylation"/>
    <property type="evidence" value="ECO:0007669"/>
    <property type="project" value="UniProtKB-KW"/>
</dbReference>
<keyword evidence="4 8" id="KW-0489">Methyltransferase</keyword>
<dbReference type="PROSITE" id="PS01279">
    <property type="entry name" value="PCMT"/>
    <property type="match status" value="1"/>
</dbReference>
<dbReference type="AlphaFoldDB" id="A0A8S4EYE4"/>
<evidence type="ECO:0000256" key="4">
    <source>
        <dbReference type="ARBA" id="ARBA00022603"/>
    </source>
</evidence>
<dbReference type="GO" id="GO:0005737">
    <property type="term" value="C:cytoplasm"/>
    <property type="evidence" value="ECO:0007669"/>
    <property type="project" value="UniProtKB-SubCell"/>
</dbReference>
<dbReference type="EC" id="2.1.1.77" evidence="8"/>
<reference evidence="9" key="1">
    <citation type="submission" date="2020-11" db="EMBL/GenBank/DDBJ databases">
        <authorList>
            <person name="Whiteford S."/>
        </authorList>
    </citation>
    <scope>NUCLEOTIDE SEQUENCE</scope>
</reference>
<keyword evidence="3" id="KW-0963">Cytoplasm</keyword>
<dbReference type="NCBIfam" id="TIGR00080">
    <property type="entry name" value="pimt"/>
    <property type="match status" value="1"/>
</dbReference>
<evidence type="ECO:0000256" key="6">
    <source>
        <dbReference type="ARBA" id="ARBA00022691"/>
    </source>
</evidence>
<keyword evidence="5 8" id="KW-0808">Transferase</keyword>
<dbReference type="GO" id="GO:0004719">
    <property type="term" value="F:protein-L-isoaspartate (D-aspartate) O-methyltransferase activity"/>
    <property type="evidence" value="ECO:0007669"/>
    <property type="project" value="UniProtKB-UniRule"/>
</dbReference>
<evidence type="ECO:0000256" key="2">
    <source>
        <dbReference type="ARBA" id="ARBA00005369"/>
    </source>
</evidence>
<accession>A0A8S4EYE4</accession>
<dbReference type="OrthoDB" id="73890at2759"/>
<protein>
    <recommendedName>
        <fullName evidence="8">Protein-L-isoaspartate O-methyltransferase</fullName>
        <ecNumber evidence="8">2.1.1.77</ecNumber>
    </recommendedName>
</protein>
<gene>
    <name evidence="9" type="ORF">PLXY2_LOCUS6874</name>
</gene>
<evidence type="ECO:0000256" key="7">
    <source>
        <dbReference type="ARBA" id="ARBA00035815"/>
    </source>
</evidence>
<comment type="catalytic activity">
    <reaction evidence="7">
        <text>[protein]-L-isoaspartate + S-adenosyl-L-methionine = [protein]-L-isoaspartate alpha-methyl ester + S-adenosyl-L-homocysteine</text>
        <dbReference type="Rhea" id="RHEA:12705"/>
        <dbReference type="Rhea" id="RHEA-COMP:12143"/>
        <dbReference type="Rhea" id="RHEA-COMP:12144"/>
        <dbReference type="ChEBI" id="CHEBI:57856"/>
        <dbReference type="ChEBI" id="CHEBI:59789"/>
        <dbReference type="ChEBI" id="CHEBI:90596"/>
        <dbReference type="ChEBI" id="CHEBI:90598"/>
        <dbReference type="EC" id="2.1.1.77"/>
    </reaction>
    <physiologicalReaction direction="left-to-right" evidence="7">
        <dbReference type="Rhea" id="RHEA:12706"/>
    </physiologicalReaction>
</comment>
<proteinExistence type="inferred from homology"/>
<dbReference type="Gene3D" id="3.40.50.150">
    <property type="entry name" value="Vaccinia Virus protein VP39"/>
    <property type="match status" value="1"/>
</dbReference>
<dbReference type="PANTHER" id="PTHR11579">
    <property type="entry name" value="PROTEIN-L-ISOASPARTATE O-METHYLTRANSFERASE"/>
    <property type="match status" value="1"/>
</dbReference>
<dbReference type="Pfam" id="PF01135">
    <property type="entry name" value="PCMT"/>
    <property type="match status" value="1"/>
</dbReference>
<dbReference type="EMBL" id="CAJHNJ030000022">
    <property type="protein sequence ID" value="CAG9119607.1"/>
    <property type="molecule type" value="Genomic_DNA"/>
</dbReference>
<evidence type="ECO:0000256" key="8">
    <source>
        <dbReference type="RuleBase" id="RU003802"/>
    </source>
</evidence>
<evidence type="ECO:0000313" key="10">
    <source>
        <dbReference type="Proteomes" id="UP000653454"/>
    </source>
</evidence>
<dbReference type="Proteomes" id="UP000653454">
    <property type="component" value="Unassembled WGS sequence"/>
</dbReference>
<comment type="subcellular location">
    <subcellularLocation>
        <location evidence="1">Cytoplasm</location>
    </subcellularLocation>
</comment>
<name>A0A8S4EYE4_PLUXY</name>